<dbReference type="EMBL" id="MAQD01000007">
    <property type="protein sequence ID" value="OBY51117.1"/>
    <property type="molecule type" value="Genomic_DNA"/>
</dbReference>
<evidence type="ECO:0000313" key="2">
    <source>
        <dbReference type="EMBL" id="OBY51117.1"/>
    </source>
</evidence>
<name>A0AB36E8Q9_HAEPA</name>
<reference evidence="2 3" key="1">
    <citation type="submission" date="2016-06" db="EMBL/GenBank/DDBJ databases">
        <title>Simultaneous identification of Haemophilus influenzae and Haemophilus haemolyticus using TaqMan real-time PCR.</title>
        <authorList>
            <person name="Price E.P."/>
            <person name="Sarovich D.S."/>
            <person name="Harris T."/>
            <person name="Spargo J.C."/>
            <person name="Nosworthy E."/>
            <person name="Beissbarth J."/>
            <person name="Smith-Vaughan H.C."/>
        </authorList>
    </citation>
    <scope>NUCLEOTIDE SEQUENCE [LARGE SCALE GENOMIC DNA]</scope>
    <source>
        <strain evidence="2 3">ATCC 9796</strain>
    </source>
</reference>
<dbReference type="RefSeq" id="WP_065285969.1">
    <property type="nucleotide sequence ID" value="NZ_MAQD01000007.1"/>
</dbReference>
<protein>
    <submittedName>
        <fullName evidence="2">Uncharacterized protein</fullName>
    </submittedName>
</protein>
<feature type="transmembrane region" description="Helical" evidence="1">
    <location>
        <begin position="80"/>
        <end position="100"/>
    </location>
</feature>
<gene>
    <name evidence="2" type="ORF">BBB48_06860</name>
</gene>
<dbReference type="AlphaFoldDB" id="A0AB36E8Q9"/>
<organism evidence="2 3">
    <name type="scientific">Haemophilus parainfluenzae</name>
    <dbReference type="NCBI Taxonomy" id="729"/>
    <lineage>
        <taxon>Bacteria</taxon>
        <taxon>Pseudomonadati</taxon>
        <taxon>Pseudomonadota</taxon>
        <taxon>Gammaproteobacteria</taxon>
        <taxon>Pasteurellales</taxon>
        <taxon>Pasteurellaceae</taxon>
        <taxon>Haemophilus</taxon>
    </lineage>
</organism>
<sequence>MNKRKQKQLRRILAAKCAEKCGQFEVEKLKADVWALSIHLQQTNRSLKIQNESRESINRYFVSAIKQLEDDIKRERISHVLLGLASGMIGGIIGMFIWVLCIL</sequence>
<evidence type="ECO:0000313" key="3">
    <source>
        <dbReference type="Proteomes" id="UP000092740"/>
    </source>
</evidence>
<keyword evidence="1" id="KW-1133">Transmembrane helix</keyword>
<accession>A0AB36E8Q9</accession>
<proteinExistence type="predicted"/>
<comment type="caution">
    <text evidence="2">The sequence shown here is derived from an EMBL/GenBank/DDBJ whole genome shotgun (WGS) entry which is preliminary data.</text>
</comment>
<dbReference type="Proteomes" id="UP000092740">
    <property type="component" value="Unassembled WGS sequence"/>
</dbReference>
<keyword evidence="1" id="KW-0812">Transmembrane</keyword>
<evidence type="ECO:0000256" key="1">
    <source>
        <dbReference type="SAM" id="Phobius"/>
    </source>
</evidence>
<keyword evidence="1" id="KW-0472">Membrane</keyword>